<dbReference type="EMBL" id="CM029045">
    <property type="protein sequence ID" value="KAG2596595.1"/>
    <property type="molecule type" value="Genomic_DNA"/>
</dbReference>
<evidence type="ECO:0000256" key="4">
    <source>
        <dbReference type="ARBA" id="ARBA00023136"/>
    </source>
</evidence>
<organism evidence="8 9">
    <name type="scientific">Panicum virgatum</name>
    <name type="common">Blackwell switchgrass</name>
    <dbReference type="NCBI Taxonomy" id="38727"/>
    <lineage>
        <taxon>Eukaryota</taxon>
        <taxon>Viridiplantae</taxon>
        <taxon>Streptophyta</taxon>
        <taxon>Embryophyta</taxon>
        <taxon>Tracheophyta</taxon>
        <taxon>Spermatophyta</taxon>
        <taxon>Magnoliopsida</taxon>
        <taxon>Liliopsida</taxon>
        <taxon>Poales</taxon>
        <taxon>Poaceae</taxon>
        <taxon>PACMAD clade</taxon>
        <taxon>Panicoideae</taxon>
        <taxon>Panicodae</taxon>
        <taxon>Paniceae</taxon>
        <taxon>Panicinae</taxon>
        <taxon>Panicum</taxon>
        <taxon>Panicum sect. Hiantes</taxon>
    </lineage>
</organism>
<proteinExistence type="predicted"/>
<reference evidence="8" key="1">
    <citation type="submission" date="2020-05" db="EMBL/GenBank/DDBJ databases">
        <title>WGS assembly of Panicum virgatum.</title>
        <authorList>
            <person name="Lovell J.T."/>
            <person name="Jenkins J."/>
            <person name="Shu S."/>
            <person name="Juenger T.E."/>
            <person name="Schmutz J."/>
        </authorList>
    </citation>
    <scope>NUCLEOTIDE SEQUENCE</scope>
    <source>
        <strain evidence="8">AP13</strain>
    </source>
</reference>
<feature type="domain" description="TLC" evidence="7">
    <location>
        <begin position="37"/>
        <end position="240"/>
    </location>
</feature>
<name>A0A8T0SHL7_PANVG</name>
<accession>A0A8T0SHL7</accession>
<evidence type="ECO:0000256" key="6">
    <source>
        <dbReference type="SAM" id="Phobius"/>
    </source>
</evidence>
<feature type="transmembrane region" description="Helical" evidence="6">
    <location>
        <begin position="211"/>
        <end position="229"/>
    </location>
</feature>
<dbReference type="Pfam" id="PF03798">
    <property type="entry name" value="TRAM_LAG1_CLN8"/>
    <property type="match status" value="1"/>
</dbReference>
<keyword evidence="9" id="KW-1185">Reference proteome</keyword>
<comment type="subcellular location">
    <subcellularLocation>
        <location evidence="1">Membrane</location>
        <topology evidence="1">Multi-pass membrane protein</topology>
    </subcellularLocation>
</comment>
<protein>
    <recommendedName>
        <fullName evidence="7">TLC domain-containing protein</fullName>
    </recommendedName>
</protein>
<dbReference type="PANTHER" id="PTHR31898:SF1">
    <property type="entry name" value="TLC DOMAIN-CONTAINING PROTEIN 5"/>
    <property type="match status" value="1"/>
</dbReference>
<evidence type="ECO:0000256" key="5">
    <source>
        <dbReference type="PROSITE-ProRule" id="PRU00205"/>
    </source>
</evidence>
<evidence type="ECO:0000259" key="7">
    <source>
        <dbReference type="PROSITE" id="PS50922"/>
    </source>
</evidence>
<keyword evidence="4 5" id="KW-0472">Membrane</keyword>
<dbReference type="GO" id="GO:0016020">
    <property type="term" value="C:membrane"/>
    <property type="evidence" value="ECO:0007669"/>
    <property type="project" value="UniProtKB-SubCell"/>
</dbReference>
<keyword evidence="3 6" id="KW-1133">Transmembrane helix</keyword>
<evidence type="ECO:0000256" key="3">
    <source>
        <dbReference type="ARBA" id="ARBA00022989"/>
    </source>
</evidence>
<dbReference type="PROSITE" id="PS50922">
    <property type="entry name" value="TLC"/>
    <property type="match status" value="1"/>
</dbReference>
<feature type="transmembrane region" description="Helical" evidence="6">
    <location>
        <begin position="13"/>
        <end position="35"/>
    </location>
</feature>
<dbReference type="AlphaFoldDB" id="A0A8T0SHL7"/>
<dbReference type="Proteomes" id="UP000823388">
    <property type="component" value="Chromosome 5K"/>
</dbReference>
<keyword evidence="2 5" id="KW-0812">Transmembrane</keyword>
<feature type="transmembrane region" description="Helical" evidence="6">
    <location>
        <begin position="176"/>
        <end position="196"/>
    </location>
</feature>
<evidence type="ECO:0000313" key="9">
    <source>
        <dbReference type="Proteomes" id="UP000823388"/>
    </source>
</evidence>
<evidence type="ECO:0000256" key="1">
    <source>
        <dbReference type="ARBA" id="ARBA00004141"/>
    </source>
</evidence>
<evidence type="ECO:0000313" key="8">
    <source>
        <dbReference type="EMBL" id="KAG2596595.1"/>
    </source>
</evidence>
<dbReference type="SMART" id="SM00724">
    <property type="entry name" value="TLC"/>
    <property type="match status" value="1"/>
</dbReference>
<dbReference type="PANTHER" id="PTHR31898">
    <property type="entry name" value="TRANSMEMBRANE PROTEIN 136"/>
    <property type="match status" value="1"/>
</dbReference>
<dbReference type="InterPro" id="IPR006634">
    <property type="entry name" value="TLC-dom"/>
</dbReference>
<sequence>MEESGVVVSGGTVASWVASGVVLWSTAFVLLRALFPKRSYDFCNRAVSTMHAVTAVCLACLSVADWSCPVCPLAAASSPSQMKALAVTLSYMVYDAACCHLNGDVRLDNTVHHLVSIVGIGAGLAYQRRACSLIAGGGGWLQCGTEMVASQFVTEISSPLLHLREMLKEFGVRDTGLNLLVDVLFALTFSVARMGFGPYLTYSTVTADNPILIKAMATGLQLVSAYWFLRILRMVRYKLGKNKKKPPPSAAGKLATD</sequence>
<dbReference type="InterPro" id="IPR042512">
    <property type="entry name" value="TLCD5"/>
</dbReference>
<comment type="caution">
    <text evidence="8">The sequence shown here is derived from an EMBL/GenBank/DDBJ whole genome shotgun (WGS) entry which is preliminary data.</text>
</comment>
<evidence type="ECO:0000256" key="2">
    <source>
        <dbReference type="ARBA" id="ARBA00022692"/>
    </source>
</evidence>
<gene>
    <name evidence="8" type="ORF">PVAP13_5KG171200</name>
</gene>